<evidence type="ECO:0000313" key="2">
    <source>
        <dbReference type="EMBL" id="GIJ43172.1"/>
    </source>
</evidence>
<dbReference type="RefSeq" id="WP_203896775.1">
    <property type="nucleotide sequence ID" value="NZ_BOPF01000001.1"/>
</dbReference>
<evidence type="ECO:0000313" key="3">
    <source>
        <dbReference type="Proteomes" id="UP000619260"/>
    </source>
</evidence>
<dbReference type="Proteomes" id="UP000619260">
    <property type="component" value="Unassembled WGS sequence"/>
</dbReference>
<proteinExistence type="predicted"/>
<accession>A0A8J3YEY2</accession>
<protein>
    <submittedName>
        <fullName evidence="2">Uncharacterized protein</fullName>
    </submittedName>
</protein>
<evidence type="ECO:0000256" key="1">
    <source>
        <dbReference type="SAM" id="Phobius"/>
    </source>
</evidence>
<keyword evidence="1" id="KW-1133">Transmembrane helix</keyword>
<reference evidence="2" key="1">
    <citation type="submission" date="2021-01" db="EMBL/GenBank/DDBJ databases">
        <title>Whole genome shotgun sequence of Virgisporangium aliadipatigenens NBRC 105644.</title>
        <authorList>
            <person name="Komaki H."/>
            <person name="Tamura T."/>
        </authorList>
    </citation>
    <scope>NUCLEOTIDE SEQUENCE</scope>
    <source>
        <strain evidence="2">NBRC 105644</strain>
    </source>
</reference>
<dbReference type="EMBL" id="BOPF01000001">
    <property type="protein sequence ID" value="GIJ43172.1"/>
    <property type="molecule type" value="Genomic_DNA"/>
</dbReference>
<organism evidence="2 3">
    <name type="scientific">Virgisporangium aliadipatigenens</name>
    <dbReference type="NCBI Taxonomy" id="741659"/>
    <lineage>
        <taxon>Bacteria</taxon>
        <taxon>Bacillati</taxon>
        <taxon>Actinomycetota</taxon>
        <taxon>Actinomycetes</taxon>
        <taxon>Micromonosporales</taxon>
        <taxon>Micromonosporaceae</taxon>
        <taxon>Virgisporangium</taxon>
    </lineage>
</organism>
<gene>
    <name evidence="2" type="ORF">Val02_00580</name>
</gene>
<keyword evidence="1" id="KW-0812">Transmembrane</keyword>
<sequence length="305" mass="34558">MRPMATTPSDLPECRVHVARHPSRTVVTDRVDPSIFQGQLTHWLLGAVLTDERGLYRTHPSRHPQVHERADRPTRAIVIFIMFFVGVWTTWFIGMALGVLALVAITHLRDRIPRRSEPPQEDPRRITLFRQQDREAYDEALESARRFSAGWPSLAQLIDPDEARDTLARTLWDVAEVLAHRQAVHSFVAELLAYDVTGLPPESPVHARIREEEKVARDSLPAIEEELRAHLSNLRTMADSAEEFAREMELRERERAIGEAIDSARRKLDTTAAGRVAPATASRELADRTAAVLAAYRDLTSRYAS</sequence>
<dbReference type="AlphaFoldDB" id="A0A8J3YEY2"/>
<keyword evidence="1" id="KW-0472">Membrane</keyword>
<comment type="caution">
    <text evidence="2">The sequence shown here is derived from an EMBL/GenBank/DDBJ whole genome shotgun (WGS) entry which is preliminary data.</text>
</comment>
<feature type="transmembrane region" description="Helical" evidence="1">
    <location>
        <begin position="77"/>
        <end position="105"/>
    </location>
</feature>
<name>A0A8J3YEY2_9ACTN</name>
<keyword evidence="3" id="KW-1185">Reference proteome</keyword>